<organism evidence="7 8">
    <name type="scientific">Granulicatella seriolae</name>
    <dbReference type="NCBI Taxonomy" id="2967226"/>
    <lineage>
        <taxon>Bacteria</taxon>
        <taxon>Bacillati</taxon>
        <taxon>Bacillota</taxon>
        <taxon>Bacilli</taxon>
        <taxon>Lactobacillales</taxon>
        <taxon>Carnobacteriaceae</taxon>
        <taxon>Granulicatella</taxon>
    </lineage>
</organism>
<name>A0ABT1WPC1_9LACT</name>
<feature type="transmembrane region" description="Helical" evidence="5">
    <location>
        <begin position="20"/>
        <end position="41"/>
    </location>
</feature>
<evidence type="ECO:0000313" key="8">
    <source>
        <dbReference type="Proteomes" id="UP001059480"/>
    </source>
</evidence>
<keyword evidence="8" id="KW-1185">Reference proteome</keyword>
<reference evidence="7" key="1">
    <citation type="submission" date="2022-07" db="EMBL/GenBank/DDBJ databases">
        <authorList>
            <person name="Jung M.-Y."/>
            <person name="Lee M."/>
        </authorList>
    </citation>
    <scope>NUCLEOTIDE SEQUENCE</scope>
    <source>
        <strain evidence="7">S8</strain>
    </source>
</reference>
<evidence type="ECO:0000256" key="3">
    <source>
        <dbReference type="ARBA" id="ARBA00022989"/>
    </source>
</evidence>
<dbReference type="Pfam" id="PF06271">
    <property type="entry name" value="RDD"/>
    <property type="match status" value="1"/>
</dbReference>
<feature type="transmembrane region" description="Helical" evidence="5">
    <location>
        <begin position="130"/>
        <end position="148"/>
    </location>
</feature>
<protein>
    <submittedName>
        <fullName evidence="7">RDD family protein</fullName>
    </submittedName>
</protein>
<dbReference type="RefSeq" id="WP_256945452.1">
    <property type="nucleotide sequence ID" value="NZ_JANHNZ010000006.1"/>
</dbReference>
<evidence type="ECO:0000256" key="5">
    <source>
        <dbReference type="SAM" id="Phobius"/>
    </source>
</evidence>
<keyword evidence="4 5" id="KW-0472">Membrane</keyword>
<dbReference type="EMBL" id="JANHNZ010000006">
    <property type="protein sequence ID" value="MCQ9210345.1"/>
    <property type="molecule type" value="Genomic_DNA"/>
</dbReference>
<evidence type="ECO:0000256" key="4">
    <source>
        <dbReference type="ARBA" id="ARBA00023136"/>
    </source>
</evidence>
<evidence type="ECO:0000256" key="1">
    <source>
        <dbReference type="ARBA" id="ARBA00004141"/>
    </source>
</evidence>
<comment type="subcellular location">
    <subcellularLocation>
        <location evidence="1">Membrane</location>
        <topology evidence="1">Multi-pass membrane protein</topology>
    </subcellularLocation>
</comment>
<dbReference type="Proteomes" id="UP001059480">
    <property type="component" value="Unassembled WGS sequence"/>
</dbReference>
<proteinExistence type="predicted"/>
<reference evidence="7" key="3">
    <citation type="journal article" date="2023" name="Microbiol. Resour. Announc.">
        <title>Draft Genome Sequence of Granulicatella sp. Strain S8, Isolated from a Marine Fish, Seriola quinqueradiata.</title>
        <authorList>
            <person name="Lee M."/>
            <person name="Farooq A."/>
            <person name="Jeong J.B."/>
            <person name="Jung M.Y."/>
        </authorList>
    </citation>
    <scope>NUCLEOTIDE SEQUENCE</scope>
    <source>
        <strain evidence="7">S8</strain>
    </source>
</reference>
<dbReference type="InterPro" id="IPR010432">
    <property type="entry name" value="RDD"/>
</dbReference>
<gene>
    <name evidence="7" type="ORF">NPA36_07250</name>
</gene>
<reference evidence="7" key="2">
    <citation type="journal article" date="2023" name="Curr. Microbiol.">
        <title>Granulicatella seriolae sp. nov., a Novel Facultative Anaerobe Isolated from Yellowtail Marine Fish.</title>
        <authorList>
            <person name="Lee M."/>
            <person name="Choi Y.J."/>
            <person name="Farooq A."/>
            <person name="Jeong J.B."/>
            <person name="Jung M.Y."/>
        </authorList>
    </citation>
    <scope>NUCLEOTIDE SEQUENCE</scope>
    <source>
        <strain evidence="7">S8</strain>
    </source>
</reference>
<feature type="domain" description="RDD" evidence="6">
    <location>
        <begin position="17"/>
        <end position="161"/>
    </location>
</feature>
<keyword evidence="2 5" id="KW-0812">Transmembrane</keyword>
<evidence type="ECO:0000259" key="6">
    <source>
        <dbReference type="Pfam" id="PF06271"/>
    </source>
</evidence>
<evidence type="ECO:0000256" key="2">
    <source>
        <dbReference type="ARBA" id="ARBA00022692"/>
    </source>
</evidence>
<feature type="transmembrane region" description="Helical" evidence="5">
    <location>
        <begin position="103"/>
        <end position="124"/>
    </location>
</feature>
<feature type="transmembrane region" description="Helical" evidence="5">
    <location>
        <begin position="53"/>
        <end position="72"/>
    </location>
</feature>
<accession>A0ABT1WPC1</accession>
<keyword evidence="3 5" id="KW-1133">Transmembrane helix</keyword>
<evidence type="ECO:0000313" key="7">
    <source>
        <dbReference type="EMBL" id="MCQ9210345.1"/>
    </source>
</evidence>
<sequence length="171" mass="19816">MIEDNRIKLSLRLKELFIDWLFICCYLGVLFLLSAIFYYLVYKGIPSFSEAESQLIATVTSVIPVVLIFSYLDFKGGSLGKRTSKLFVYFKQKKFRYSLIRNIIKFLPWQLGHIGTIRGIYMGFDNTSLVMQTTAYVLLITLLMMGVFRKDKRHLGDMLAGTQVQIVHDEF</sequence>
<comment type="caution">
    <text evidence="7">The sequence shown here is derived from an EMBL/GenBank/DDBJ whole genome shotgun (WGS) entry which is preliminary data.</text>
</comment>